<keyword evidence="1" id="KW-1003">Cell membrane</keyword>
<feature type="transmembrane region" description="Helical" evidence="2">
    <location>
        <begin position="317"/>
        <end position="336"/>
    </location>
</feature>
<feature type="transmembrane region" description="Helical" evidence="2">
    <location>
        <begin position="30"/>
        <end position="50"/>
    </location>
</feature>
<feature type="transmembrane region" description="Helical" evidence="2">
    <location>
        <begin position="123"/>
        <end position="142"/>
    </location>
</feature>
<feature type="transmembrane region" description="Helical" evidence="2">
    <location>
        <begin position="364"/>
        <end position="382"/>
    </location>
</feature>
<evidence type="ECO:0000256" key="1">
    <source>
        <dbReference type="RuleBase" id="RU369079"/>
    </source>
</evidence>
<feature type="transmembrane region" description="Helical" evidence="2">
    <location>
        <begin position="92"/>
        <end position="111"/>
    </location>
</feature>
<comment type="subcellular location">
    <subcellularLocation>
        <location evidence="1">Cell inner membrane</location>
        <topology evidence="1">Multi-pass membrane protein</topology>
    </subcellularLocation>
</comment>
<comment type="caution">
    <text evidence="4">The sequence shown here is derived from an EMBL/GenBank/DDBJ whole genome shotgun (WGS) entry which is preliminary data.</text>
</comment>
<dbReference type="InterPro" id="IPR011853">
    <property type="entry name" value="TRAP_DctM-Dct_fused"/>
</dbReference>
<feature type="transmembrane region" description="Helical" evidence="2">
    <location>
        <begin position="428"/>
        <end position="449"/>
    </location>
</feature>
<feature type="transmembrane region" description="Helical" evidence="2">
    <location>
        <begin position="633"/>
        <end position="654"/>
    </location>
</feature>
<evidence type="ECO:0000259" key="3">
    <source>
        <dbReference type="Pfam" id="PF06808"/>
    </source>
</evidence>
<feature type="transmembrane region" description="Helical" evidence="2">
    <location>
        <begin position="62"/>
        <end position="80"/>
    </location>
</feature>
<evidence type="ECO:0000313" key="4">
    <source>
        <dbReference type="EMBL" id="GHF49524.1"/>
    </source>
</evidence>
<dbReference type="EMBL" id="BNCJ01000004">
    <property type="protein sequence ID" value="GHF49524.1"/>
    <property type="molecule type" value="Genomic_DNA"/>
</dbReference>
<dbReference type="AlphaFoldDB" id="A0A8J3GXN7"/>
<feature type="transmembrane region" description="Helical" evidence="2">
    <location>
        <begin position="486"/>
        <end position="507"/>
    </location>
</feature>
<dbReference type="GO" id="GO:0022857">
    <property type="term" value="F:transmembrane transporter activity"/>
    <property type="evidence" value="ECO:0007669"/>
    <property type="project" value="UniProtKB-UniRule"/>
</dbReference>
<gene>
    <name evidence="4" type="ORF">GCM10017056_21580</name>
</gene>
<evidence type="ECO:0000256" key="2">
    <source>
        <dbReference type="SAM" id="Phobius"/>
    </source>
</evidence>
<dbReference type="InterPro" id="IPR010656">
    <property type="entry name" value="DctM"/>
</dbReference>
<dbReference type="PANTHER" id="PTHR43849:SF2">
    <property type="entry name" value="BLL3936 PROTEIN"/>
    <property type="match status" value="1"/>
</dbReference>
<feature type="transmembrane region" description="Helical" evidence="2">
    <location>
        <begin position="609"/>
        <end position="627"/>
    </location>
</feature>
<accession>A0A8J3GXN7</accession>
<feature type="transmembrane region" description="Helical" evidence="2">
    <location>
        <begin position="148"/>
        <end position="168"/>
    </location>
</feature>
<reference evidence="4" key="2">
    <citation type="submission" date="2020-09" db="EMBL/GenBank/DDBJ databases">
        <authorList>
            <person name="Sun Q."/>
            <person name="Kim S."/>
        </authorList>
    </citation>
    <scope>NUCLEOTIDE SEQUENCE</scope>
    <source>
        <strain evidence="4">KCTC 42650</strain>
    </source>
</reference>
<evidence type="ECO:0000313" key="5">
    <source>
        <dbReference type="Proteomes" id="UP000626220"/>
    </source>
</evidence>
<feature type="transmembrane region" description="Helical" evidence="2">
    <location>
        <begin position="576"/>
        <end position="597"/>
    </location>
</feature>
<proteinExistence type="predicted"/>
<feature type="transmembrane region" description="Helical" evidence="2">
    <location>
        <begin position="241"/>
        <end position="262"/>
    </location>
</feature>
<protein>
    <recommendedName>
        <fullName evidence="3">TRAP C4-dicarboxylate transport system permease DctM subunit domain-containing protein</fullName>
    </recommendedName>
</protein>
<keyword evidence="2" id="KW-1133">Transmembrane helix</keyword>
<keyword evidence="2" id="KW-0812">Transmembrane</keyword>
<keyword evidence="5" id="KW-1185">Reference proteome</keyword>
<feature type="transmembrane region" description="Helical" evidence="2">
    <location>
        <begin position="189"/>
        <end position="214"/>
    </location>
</feature>
<dbReference type="Pfam" id="PF06808">
    <property type="entry name" value="DctM"/>
    <property type="match status" value="1"/>
</dbReference>
<dbReference type="PANTHER" id="PTHR43849">
    <property type="entry name" value="BLL3936 PROTEIN"/>
    <property type="match status" value="1"/>
</dbReference>
<dbReference type="NCBIfam" id="TIGR02123">
    <property type="entry name" value="TRAP_fused"/>
    <property type="match status" value="1"/>
</dbReference>
<dbReference type="Proteomes" id="UP000626220">
    <property type="component" value="Unassembled WGS sequence"/>
</dbReference>
<feature type="transmembrane region" description="Helical" evidence="2">
    <location>
        <begin position="513"/>
        <end position="535"/>
    </location>
</feature>
<comment type="function">
    <text evidence="1">Part of the tripartite ATP-independent periplasmic (TRAP) transport system.</text>
</comment>
<feature type="transmembrane region" description="Helical" evidence="2">
    <location>
        <begin position="547"/>
        <end position="564"/>
    </location>
</feature>
<reference evidence="4" key="1">
    <citation type="journal article" date="2014" name="Int. J. Syst. Evol. Microbiol.">
        <title>Complete genome sequence of Corynebacterium casei LMG S-19264T (=DSM 44701T), isolated from a smear-ripened cheese.</title>
        <authorList>
            <consortium name="US DOE Joint Genome Institute (JGI-PGF)"/>
            <person name="Walter F."/>
            <person name="Albersmeier A."/>
            <person name="Kalinowski J."/>
            <person name="Ruckert C."/>
        </authorList>
    </citation>
    <scope>NUCLEOTIDE SEQUENCE</scope>
    <source>
        <strain evidence="4">KCTC 42650</strain>
    </source>
</reference>
<sequence>MMANHGAEVSADSVGSEVATSSEATVLVKFAHLLLIVLVLAALAWAADLYRAVGMLFMNEQYYAGILALGLPALFLLVPANGHQASARRSPPWYDVVIAVVMALTSIFIMVRYEAIIYNFQGAEVSTIAAALLLLLGILEGLRRTAGTFLFALLLVFVLYAFFGYLLPGSLQGQRVTFERLVPYLTLDANGIFGVPMQVATTVIVAFMFFGFVLEPAGGGKFFTDLAMSMMGRYRGGSSKIAVLASSLFGSISGSAVSNVVATGSVTIPLMRRGGYSASSAAAIEAVASTGGQLMPPLMGVAAFLMAEFIQVDYTSIVYAAIIPSVLYFAALFCVVDQQAARDKISGIDKALIPSGSKTLRRGFLNFIPFLFIIVGLFHFNLKPETAALYAALTVIPIGYFFGYGGARLSLKALYTATLSTGRASLEMLMIGGAAGIIMGVLNITGLGFGLTLELVRIAGGMLFPLLLLSALLCIILGMGMPTTGVYILLATLVAPSIVQLGVSPMAAHMFVLYYGMMSMITPPVAIAAFAAATLAKAPLMETAFKAVQFGWSAFLIPFLFVFSPGLIMEGDWVDIAFTFVTALVGVWCVSGAITGYLTRPVTRFMRPIYLLVGLALLLPVDIFSGAHIVNAVAAVGLVALLAAARFAGPAVAVEQAK</sequence>
<feature type="transmembrane region" description="Helical" evidence="2">
    <location>
        <begin position="388"/>
        <end position="407"/>
    </location>
</feature>
<feature type="transmembrane region" description="Helical" evidence="2">
    <location>
        <begin position="455"/>
        <end position="479"/>
    </location>
</feature>
<feature type="domain" description="TRAP C4-dicarboxylate transport system permease DctM subunit" evidence="3">
    <location>
        <begin position="136"/>
        <end position="568"/>
    </location>
</feature>
<organism evidence="4 5">
    <name type="scientific">Seohaeicola zhoushanensis</name>
    <dbReference type="NCBI Taxonomy" id="1569283"/>
    <lineage>
        <taxon>Bacteria</taxon>
        <taxon>Pseudomonadati</taxon>
        <taxon>Pseudomonadota</taxon>
        <taxon>Alphaproteobacteria</taxon>
        <taxon>Rhodobacterales</taxon>
        <taxon>Roseobacteraceae</taxon>
        <taxon>Seohaeicola</taxon>
    </lineage>
</organism>
<name>A0A8J3GXN7_9RHOB</name>
<keyword evidence="1" id="KW-0997">Cell inner membrane</keyword>
<keyword evidence="1" id="KW-0813">Transport</keyword>
<keyword evidence="2" id="KW-0472">Membrane</keyword>
<dbReference type="GO" id="GO:0005886">
    <property type="term" value="C:plasma membrane"/>
    <property type="evidence" value="ECO:0007669"/>
    <property type="project" value="UniProtKB-SubCell"/>
</dbReference>